<gene>
    <name evidence="2" type="ORF">LZ495_15630</name>
</gene>
<feature type="region of interest" description="Disordered" evidence="1">
    <location>
        <begin position="55"/>
        <end position="80"/>
    </location>
</feature>
<dbReference type="RefSeq" id="WP_235052793.1">
    <property type="nucleotide sequence ID" value="NZ_JAKFHA010000007.1"/>
</dbReference>
<feature type="compositionally biased region" description="Basic residues" evidence="1">
    <location>
        <begin position="63"/>
        <end position="72"/>
    </location>
</feature>
<dbReference type="Proteomes" id="UP001165378">
    <property type="component" value="Unassembled WGS sequence"/>
</dbReference>
<evidence type="ECO:0000313" key="2">
    <source>
        <dbReference type="EMBL" id="MCF2528638.1"/>
    </source>
</evidence>
<organism evidence="2 3">
    <name type="scientific">Yinghuangia soli</name>
    <dbReference type="NCBI Taxonomy" id="2908204"/>
    <lineage>
        <taxon>Bacteria</taxon>
        <taxon>Bacillati</taxon>
        <taxon>Actinomycetota</taxon>
        <taxon>Actinomycetes</taxon>
        <taxon>Kitasatosporales</taxon>
        <taxon>Streptomycetaceae</taxon>
        <taxon>Yinghuangia</taxon>
    </lineage>
</organism>
<dbReference type="EMBL" id="JAKFHA010000007">
    <property type="protein sequence ID" value="MCF2528638.1"/>
    <property type="molecule type" value="Genomic_DNA"/>
</dbReference>
<sequence>MTVPVRRTPNGLPGVACGVWEIQQPLTYDLTGPPPPPRGFLAACRQALREALDKALPGGPRYGRPHRPRIPRPRTNGEDA</sequence>
<name>A0AA41PZ72_9ACTN</name>
<keyword evidence="3" id="KW-1185">Reference proteome</keyword>
<comment type="caution">
    <text evidence="2">The sequence shown here is derived from an EMBL/GenBank/DDBJ whole genome shotgun (WGS) entry which is preliminary data.</text>
</comment>
<protein>
    <submittedName>
        <fullName evidence="2">Uncharacterized protein</fullName>
    </submittedName>
</protein>
<evidence type="ECO:0000313" key="3">
    <source>
        <dbReference type="Proteomes" id="UP001165378"/>
    </source>
</evidence>
<accession>A0AA41PZ72</accession>
<evidence type="ECO:0000256" key="1">
    <source>
        <dbReference type="SAM" id="MobiDB-lite"/>
    </source>
</evidence>
<proteinExistence type="predicted"/>
<dbReference type="AlphaFoldDB" id="A0AA41PZ72"/>
<reference evidence="2" key="1">
    <citation type="submission" date="2022-01" db="EMBL/GenBank/DDBJ databases">
        <title>Genome-Based Taxonomic Classification of the Phylum Actinobacteria.</title>
        <authorList>
            <person name="Gao Y."/>
        </authorList>
    </citation>
    <scope>NUCLEOTIDE SEQUENCE</scope>
    <source>
        <strain evidence="2">KLBMP 8922</strain>
    </source>
</reference>